<dbReference type="SUPFAM" id="SSF54427">
    <property type="entry name" value="NTF2-like"/>
    <property type="match status" value="1"/>
</dbReference>
<name>A0A2M8KRW9_9BACT</name>
<feature type="transmembrane region" description="Helical" evidence="1">
    <location>
        <begin position="349"/>
        <end position="365"/>
    </location>
</feature>
<dbReference type="AlphaFoldDB" id="A0A2M8KRW9"/>
<feature type="transmembrane region" description="Helical" evidence="1">
    <location>
        <begin position="256"/>
        <end position="281"/>
    </location>
</feature>
<evidence type="ECO:0000256" key="1">
    <source>
        <dbReference type="SAM" id="Phobius"/>
    </source>
</evidence>
<comment type="caution">
    <text evidence="2">The sequence shown here is derived from an EMBL/GenBank/DDBJ whole genome shotgun (WGS) entry which is preliminary data.</text>
</comment>
<evidence type="ECO:0000313" key="3">
    <source>
        <dbReference type="Proteomes" id="UP000229554"/>
    </source>
</evidence>
<keyword evidence="1" id="KW-0472">Membrane</keyword>
<proteinExistence type="predicted"/>
<feature type="transmembrane region" description="Helical" evidence="1">
    <location>
        <begin position="136"/>
        <end position="153"/>
    </location>
</feature>
<accession>A0A2M8KRW9</accession>
<organism evidence="2 3">
    <name type="scientific">Candidatus Roizmanbacteria bacterium CG10_big_fil_rev_8_21_14_0_10_39_6</name>
    <dbReference type="NCBI Taxonomy" id="1974853"/>
    <lineage>
        <taxon>Bacteria</taxon>
        <taxon>Candidatus Roizmaniibacteriota</taxon>
    </lineage>
</organism>
<dbReference type="EMBL" id="PFED01000154">
    <property type="protein sequence ID" value="PJE62650.1"/>
    <property type="molecule type" value="Genomic_DNA"/>
</dbReference>
<feature type="transmembrane region" description="Helical" evidence="1">
    <location>
        <begin position="106"/>
        <end position="124"/>
    </location>
</feature>
<dbReference type="Proteomes" id="UP000229554">
    <property type="component" value="Unassembled WGS sequence"/>
</dbReference>
<dbReference type="InterPro" id="IPR032710">
    <property type="entry name" value="NTF2-like_dom_sf"/>
</dbReference>
<feature type="transmembrane region" description="Helical" evidence="1">
    <location>
        <begin position="15"/>
        <end position="31"/>
    </location>
</feature>
<feature type="transmembrane region" description="Helical" evidence="1">
    <location>
        <begin position="219"/>
        <end position="244"/>
    </location>
</feature>
<gene>
    <name evidence="2" type="ORF">COU88_03835</name>
</gene>
<keyword evidence="1" id="KW-0812">Transmembrane</keyword>
<dbReference type="Gene3D" id="3.10.450.100">
    <property type="entry name" value="NTF2-like, domain 1"/>
    <property type="match status" value="1"/>
</dbReference>
<sequence>MRVFNNLIILLKNKVWIILCILLIGFALYAFRNIYSNQYDNTYIQDLYDHSQWTMPINIRSIGDEKLYQFAGYIAVTTGKLFTINPESPPLAKYLYGVSIVLTNNAYLFTLPLFIITAFLVYLLALEITRNRKQSALTCLLFCSSPLAIAQIKFTMLDLPQLLTLLAHTYMMIRYGKTKRFQFALLSGIFFGAFMGIKIGFFGGAILLADIIYLNKKKALLHIIPLILISSITYAAIFLPYIIHEGILQWFRAEKWVLSFYLSSKAHAFPGLVFFSLFIGITKGWNANDTWRFIEYWTIVWPIMGVVFIQKIWKVFIYKSTVTHEYLYALYITALLLLSFLVVPFFPRYLLLILPFILMFVSSIIMQFSMPLKMLLATMILTHYILFLFPQPSVTIANVEKLWESGAYQDMYASLDKNTQRSINRVQFWRTGKNLEYDLQLISKDVVIGSLPFVLPWENKVSTGVSVHYVSPIGPITYNAPLTLLREQNVWKIQWDINFLFPRFKSYQSIRYVPLFSTFSRIYFQNTLISEREIVPIIYVTPNKIHNETLLQSQLLSLTGLKKHDVEYIYKANNLPEKSVKIGPISDKRYINKSLKILDPGITIKKQEQRIFYPERVSIQTYKQALKLIRSKQISLYPVNGGYIELKHKSGAMQKILFREPTAGHDIIL</sequence>
<evidence type="ECO:0000313" key="2">
    <source>
        <dbReference type="EMBL" id="PJE62650.1"/>
    </source>
</evidence>
<protein>
    <submittedName>
        <fullName evidence="2">Uncharacterized protein</fullName>
    </submittedName>
</protein>
<keyword evidence="1" id="KW-1133">Transmembrane helix</keyword>
<feature type="transmembrane region" description="Helical" evidence="1">
    <location>
        <begin position="183"/>
        <end position="213"/>
    </location>
</feature>
<feature type="transmembrane region" description="Helical" evidence="1">
    <location>
        <begin position="293"/>
        <end position="313"/>
    </location>
</feature>
<reference evidence="3" key="1">
    <citation type="submission" date="2017-09" db="EMBL/GenBank/DDBJ databases">
        <title>Depth-based differentiation of microbial function through sediment-hosted aquifers and enrichment of novel symbionts in the deep terrestrial subsurface.</title>
        <authorList>
            <person name="Probst A.J."/>
            <person name="Ladd B."/>
            <person name="Jarett J.K."/>
            <person name="Geller-Mcgrath D.E."/>
            <person name="Sieber C.M.K."/>
            <person name="Emerson J.B."/>
            <person name="Anantharaman K."/>
            <person name="Thomas B.C."/>
            <person name="Malmstrom R."/>
            <person name="Stieglmeier M."/>
            <person name="Klingl A."/>
            <person name="Woyke T."/>
            <person name="Ryan C.M."/>
            <person name="Banfield J.F."/>
        </authorList>
    </citation>
    <scope>NUCLEOTIDE SEQUENCE [LARGE SCALE GENOMIC DNA]</scope>
</reference>
<feature type="transmembrane region" description="Helical" evidence="1">
    <location>
        <begin position="325"/>
        <end position="343"/>
    </location>
</feature>